<accession>A0A1H9C7P6</accession>
<keyword evidence="2" id="KW-0812">Transmembrane</keyword>
<name>A0A1H9C7P6_9ACTN</name>
<dbReference type="AlphaFoldDB" id="A0A1H9C7P6"/>
<dbReference type="PROSITE" id="PS51257">
    <property type="entry name" value="PROKAR_LIPOPROTEIN"/>
    <property type="match status" value="1"/>
</dbReference>
<reference evidence="4" key="1">
    <citation type="submission" date="2016-10" db="EMBL/GenBank/DDBJ databases">
        <authorList>
            <person name="Varghese N."/>
            <person name="Submissions S."/>
        </authorList>
    </citation>
    <scope>NUCLEOTIDE SEQUENCE [LARGE SCALE GENOMIC DNA]</scope>
    <source>
        <strain evidence="4">CGMCC 4.6856</strain>
    </source>
</reference>
<protein>
    <submittedName>
        <fullName evidence="3">Uncharacterized protein</fullName>
    </submittedName>
</protein>
<proteinExistence type="predicted"/>
<keyword evidence="4" id="KW-1185">Reference proteome</keyword>
<feature type="transmembrane region" description="Helical" evidence="2">
    <location>
        <begin position="77"/>
        <end position="98"/>
    </location>
</feature>
<dbReference type="EMBL" id="FOFA01000002">
    <property type="protein sequence ID" value="SEP97182.1"/>
    <property type="molecule type" value="Genomic_DNA"/>
</dbReference>
<dbReference type="Proteomes" id="UP000198504">
    <property type="component" value="Unassembled WGS sequence"/>
</dbReference>
<dbReference type="RefSeq" id="WP_139209749.1">
    <property type="nucleotide sequence ID" value="NZ_FOFA01000002.1"/>
</dbReference>
<evidence type="ECO:0000313" key="3">
    <source>
        <dbReference type="EMBL" id="SEP97182.1"/>
    </source>
</evidence>
<dbReference type="STRING" id="1036181.SAMN05421756_102103"/>
<evidence type="ECO:0000313" key="4">
    <source>
        <dbReference type="Proteomes" id="UP000198504"/>
    </source>
</evidence>
<feature type="region of interest" description="Disordered" evidence="1">
    <location>
        <begin position="105"/>
        <end position="133"/>
    </location>
</feature>
<sequence length="133" mass="13049">MVRAVLTVLAVLLTLGASGMALLVTGFLACGVSSCTGGGFGPVYSPVEAQVGLLVAGLVPLPLTLWLLRRQAVSTRVLAGAGAVVLGAGLAMAVLGLGPNGCPSGQSRATAGPEAVDPGSATCSRDPDALPRR</sequence>
<dbReference type="OrthoDB" id="10019990at2"/>
<evidence type="ECO:0000256" key="1">
    <source>
        <dbReference type="SAM" id="MobiDB-lite"/>
    </source>
</evidence>
<feature type="transmembrane region" description="Helical" evidence="2">
    <location>
        <begin position="49"/>
        <end position="68"/>
    </location>
</feature>
<organism evidence="3 4">
    <name type="scientific">Microlunatus flavus</name>
    <dbReference type="NCBI Taxonomy" id="1036181"/>
    <lineage>
        <taxon>Bacteria</taxon>
        <taxon>Bacillati</taxon>
        <taxon>Actinomycetota</taxon>
        <taxon>Actinomycetes</taxon>
        <taxon>Propionibacteriales</taxon>
        <taxon>Propionibacteriaceae</taxon>
        <taxon>Microlunatus</taxon>
    </lineage>
</organism>
<keyword evidence="2" id="KW-0472">Membrane</keyword>
<evidence type="ECO:0000256" key="2">
    <source>
        <dbReference type="SAM" id="Phobius"/>
    </source>
</evidence>
<keyword evidence="2" id="KW-1133">Transmembrane helix</keyword>
<gene>
    <name evidence="3" type="ORF">SAMN05421756_102103</name>
</gene>